<dbReference type="InterPro" id="IPR042112">
    <property type="entry name" value="P_AcTrfase_dom2"/>
</dbReference>
<evidence type="ECO:0000256" key="7">
    <source>
        <dbReference type="ARBA" id="ARBA00023268"/>
    </source>
</evidence>
<keyword evidence="7" id="KW-0511">Multifunctional enzyme</keyword>
<feature type="binding site" evidence="10">
    <location>
        <position position="284"/>
    </location>
    <ligand>
        <name>a divalent metal cation</name>
        <dbReference type="ChEBI" id="CHEBI:60240"/>
    </ligand>
</feature>
<dbReference type="KEGG" id="dbr:Deba_2141"/>
<evidence type="ECO:0000256" key="4">
    <source>
        <dbReference type="ARBA" id="ARBA00008756"/>
    </source>
</evidence>
<dbReference type="SMART" id="SM00919">
    <property type="entry name" value="Malic_M"/>
    <property type="match status" value="1"/>
</dbReference>
<evidence type="ECO:0000256" key="6">
    <source>
        <dbReference type="ARBA" id="ARBA00023002"/>
    </source>
</evidence>
<evidence type="ECO:0000256" key="8">
    <source>
        <dbReference type="PIRSR" id="PIRSR036684-1"/>
    </source>
</evidence>
<reference evidence="13 14" key="1">
    <citation type="journal article" date="2010" name="Stand. Genomic Sci.">
        <title>Complete genome sequence of Desulfarculus baarsii type strain (2st14).</title>
        <authorList>
            <person name="Sun H."/>
            <person name="Spring S."/>
            <person name="Lapidus A."/>
            <person name="Davenport K."/>
            <person name="Del Rio T.G."/>
            <person name="Tice H."/>
            <person name="Nolan M."/>
            <person name="Copeland A."/>
            <person name="Cheng J.F."/>
            <person name="Lucas S."/>
            <person name="Tapia R."/>
            <person name="Goodwin L."/>
            <person name="Pitluck S."/>
            <person name="Ivanova N."/>
            <person name="Pagani I."/>
            <person name="Mavromatis K."/>
            <person name="Ovchinnikova G."/>
            <person name="Pati A."/>
            <person name="Chen A."/>
            <person name="Palaniappan K."/>
            <person name="Hauser L."/>
            <person name="Chang Y.J."/>
            <person name="Jeffries C.D."/>
            <person name="Detter J.C."/>
            <person name="Han C."/>
            <person name="Rohde M."/>
            <person name="Brambilla E."/>
            <person name="Goker M."/>
            <person name="Woyke T."/>
            <person name="Bristow J."/>
            <person name="Eisen J.A."/>
            <person name="Markowitz V."/>
            <person name="Hugenholtz P."/>
            <person name="Kyrpides N.C."/>
            <person name="Klenk H.P."/>
            <person name="Land M."/>
        </authorList>
    </citation>
    <scope>NUCLEOTIDE SEQUENCE [LARGE SCALE GENOMIC DNA]</scope>
    <source>
        <strain evidence="14">ATCC 33931 / DSM 2075 / LMG 7858 / VKM B-1802 / 2st14</strain>
    </source>
</reference>
<feature type="binding site" evidence="9">
    <location>
        <position position="133"/>
    </location>
    <ligand>
        <name>a divalent metal cation</name>
        <dbReference type="ChEBI" id="CHEBI:60240"/>
    </ligand>
</feature>
<dbReference type="InterPro" id="IPR037062">
    <property type="entry name" value="Malic_N_dom_sf"/>
</dbReference>
<feature type="binding site" evidence="9">
    <location>
        <position position="134"/>
    </location>
    <ligand>
        <name>a divalent metal cation</name>
        <dbReference type="ChEBI" id="CHEBI:60240"/>
    </ligand>
</feature>
<dbReference type="SUPFAM" id="SSF51735">
    <property type="entry name" value="NAD(P)-binding Rossmann-fold domains"/>
    <property type="match status" value="1"/>
</dbReference>
<dbReference type="GO" id="GO:0051287">
    <property type="term" value="F:NAD binding"/>
    <property type="evidence" value="ECO:0007669"/>
    <property type="project" value="InterPro"/>
</dbReference>
<dbReference type="Gene3D" id="3.40.50.720">
    <property type="entry name" value="NAD(P)-binding Rossmann-like Domain"/>
    <property type="match status" value="1"/>
</dbReference>
<dbReference type="Pfam" id="PF03949">
    <property type="entry name" value="Malic_M"/>
    <property type="match status" value="1"/>
</dbReference>
<dbReference type="InterPro" id="IPR012301">
    <property type="entry name" value="Malic_N_dom"/>
</dbReference>
<dbReference type="Gene3D" id="3.40.50.10380">
    <property type="entry name" value="Malic enzyme, N-terminal domain"/>
    <property type="match status" value="1"/>
</dbReference>
<evidence type="ECO:0000256" key="5">
    <source>
        <dbReference type="ARBA" id="ARBA00022723"/>
    </source>
</evidence>
<dbReference type="SUPFAM" id="SSF53223">
    <property type="entry name" value="Aminoacid dehydrogenase-like, N-terminal domain"/>
    <property type="match status" value="1"/>
</dbReference>
<dbReference type="AlphaFoldDB" id="E1QIW3"/>
<feature type="active site" description="Proton acceptor" evidence="8">
    <location>
        <position position="91"/>
    </location>
</feature>
<dbReference type="Proteomes" id="UP000009047">
    <property type="component" value="Chromosome"/>
</dbReference>
<organism evidence="13 14">
    <name type="scientific">Desulfarculus baarsii (strain ATCC 33931 / DSM 2075 / LMG 7858 / VKM B-1802 / 2st14)</name>
    <dbReference type="NCBI Taxonomy" id="644282"/>
    <lineage>
        <taxon>Bacteria</taxon>
        <taxon>Pseudomonadati</taxon>
        <taxon>Thermodesulfobacteriota</taxon>
        <taxon>Desulfarculia</taxon>
        <taxon>Desulfarculales</taxon>
        <taxon>Desulfarculaceae</taxon>
        <taxon>Desulfarculus</taxon>
    </lineage>
</organism>
<dbReference type="Gene3D" id="3.40.50.10950">
    <property type="match status" value="1"/>
</dbReference>
<keyword evidence="14" id="KW-1185">Reference proteome</keyword>
<dbReference type="InterPro" id="IPR002505">
    <property type="entry name" value="PTA_PTB"/>
</dbReference>
<dbReference type="FunFam" id="3.40.50.10380:FF:000003">
    <property type="entry name" value="NADP-dependent malic enzyme"/>
    <property type="match status" value="1"/>
</dbReference>
<evidence type="ECO:0000313" key="13">
    <source>
        <dbReference type="EMBL" id="ADK85506.1"/>
    </source>
</evidence>
<dbReference type="eggNOG" id="COG0280">
    <property type="taxonomic scope" value="Bacteria"/>
</dbReference>
<dbReference type="Pfam" id="PF01515">
    <property type="entry name" value="PTA_PTB"/>
    <property type="match status" value="1"/>
</dbReference>
<comment type="similarity">
    <text evidence="4">In the C-terminal section; belongs to the phosphate acetyltransferase and butyryltransferase family.</text>
</comment>
<dbReference type="SMART" id="SM01274">
    <property type="entry name" value="malic"/>
    <property type="match status" value="1"/>
</dbReference>
<dbReference type="PIRSF" id="PIRSF036684">
    <property type="entry name" value="ME_PTA"/>
    <property type="match status" value="1"/>
</dbReference>
<keyword evidence="10" id="KW-0521">NADP</keyword>
<dbReference type="GO" id="GO:0016616">
    <property type="term" value="F:oxidoreductase activity, acting on the CH-OH group of donors, NAD or NADP as acceptor"/>
    <property type="evidence" value="ECO:0007669"/>
    <property type="project" value="InterPro"/>
</dbReference>
<evidence type="ECO:0000256" key="1">
    <source>
        <dbReference type="ARBA" id="ARBA00001936"/>
    </source>
</evidence>
<keyword evidence="5 9" id="KW-0479">Metal-binding</keyword>
<dbReference type="InterPro" id="IPR012302">
    <property type="entry name" value="Malic_NAD-bd"/>
</dbReference>
<keyword evidence="6" id="KW-0560">Oxidoreductase</keyword>
<evidence type="ECO:0000256" key="10">
    <source>
        <dbReference type="PIRSR" id="PIRSR036684-3"/>
    </source>
</evidence>
<dbReference type="GO" id="GO:0004470">
    <property type="term" value="F:malic enzyme activity"/>
    <property type="evidence" value="ECO:0007669"/>
    <property type="project" value="InterPro"/>
</dbReference>
<dbReference type="SUPFAM" id="SSF53659">
    <property type="entry name" value="Isocitrate/Isopropylmalate dehydrogenase-like"/>
    <property type="match status" value="1"/>
</dbReference>
<dbReference type="InterPro" id="IPR012188">
    <property type="entry name" value="ME_PTA"/>
</dbReference>
<protein>
    <submittedName>
        <fullName evidence="13">Malic protein NAD-binding protein</fullName>
    </submittedName>
</protein>
<dbReference type="PANTHER" id="PTHR43237:SF4">
    <property type="entry name" value="NADP-DEPENDENT MALIC ENZYME"/>
    <property type="match status" value="1"/>
</dbReference>
<comment type="cofactor">
    <cofactor evidence="2">
        <name>Mg(2+)</name>
        <dbReference type="ChEBI" id="CHEBI:18420"/>
    </cofactor>
</comment>
<evidence type="ECO:0000259" key="11">
    <source>
        <dbReference type="SMART" id="SM00919"/>
    </source>
</evidence>
<evidence type="ECO:0000256" key="3">
    <source>
        <dbReference type="ARBA" id="ARBA00007686"/>
    </source>
</evidence>
<dbReference type="InterPro" id="IPR046346">
    <property type="entry name" value="Aminoacid_DH-like_N_sf"/>
</dbReference>
<dbReference type="InterPro" id="IPR042113">
    <property type="entry name" value="P_AcTrfase_dom1"/>
</dbReference>
<dbReference type="InterPro" id="IPR036291">
    <property type="entry name" value="NAD(P)-bd_dom_sf"/>
</dbReference>
<dbReference type="HOGENOM" id="CLU_012366_1_1_7"/>
<dbReference type="Pfam" id="PF00390">
    <property type="entry name" value="malic"/>
    <property type="match status" value="1"/>
</dbReference>
<dbReference type="FunFam" id="3.40.50.720:FF:000095">
    <property type="entry name" value="NADP-dependent malic enzyme"/>
    <property type="match status" value="1"/>
</dbReference>
<dbReference type="eggNOG" id="COG0281">
    <property type="taxonomic scope" value="Bacteria"/>
</dbReference>
<gene>
    <name evidence="13" type="ordered locus">Deba_2141</name>
</gene>
<evidence type="ECO:0000256" key="9">
    <source>
        <dbReference type="PIRSR" id="PIRSR036684-2"/>
    </source>
</evidence>
<dbReference type="CDD" id="cd05311">
    <property type="entry name" value="NAD_bind_2_malic_enz"/>
    <property type="match status" value="1"/>
</dbReference>
<dbReference type="GO" id="GO:0046872">
    <property type="term" value="F:metal ion binding"/>
    <property type="evidence" value="ECO:0007669"/>
    <property type="project" value="UniProtKB-KW"/>
</dbReference>
<dbReference type="STRING" id="644282.Deba_2141"/>
<comment type="cofactor">
    <cofactor evidence="1">
        <name>Mn(2+)</name>
        <dbReference type="ChEBI" id="CHEBI:29035"/>
    </cofactor>
</comment>
<dbReference type="Gene3D" id="3.40.50.10750">
    <property type="entry name" value="Isocitrate/Isopropylmalate dehydrogenase-like"/>
    <property type="match status" value="1"/>
</dbReference>
<accession>E1QIW3</accession>
<name>E1QIW3_DESB2</name>
<dbReference type="InterPro" id="IPR045213">
    <property type="entry name" value="Malic_NAD-bd_bact_type"/>
</dbReference>
<evidence type="ECO:0000256" key="2">
    <source>
        <dbReference type="ARBA" id="ARBA00001946"/>
    </source>
</evidence>
<dbReference type="GO" id="GO:0006108">
    <property type="term" value="P:malate metabolic process"/>
    <property type="evidence" value="ECO:0007669"/>
    <property type="project" value="InterPro"/>
</dbReference>
<dbReference type="PANTHER" id="PTHR43237">
    <property type="entry name" value="NADP-DEPENDENT MALIC ENZYME"/>
    <property type="match status" value="1"/>
</dbReference>
<dbReference type="GO" id="GO:0016746">
    <property type="term" value="F:acyltransferase activity"/>
    <property type="evidence" value="ECO:0007669"/>
    <property type="project" value="InterPro"/>
</dbReference>
<dbReference type="PROSITE" id="PS00331">
    <property type="entry name" value="MALIC_ENZYMES"/>
    <property type="match status" value="1"/>
</dbReference>
<evidence type="ECO:0000313" key="14">
    <source>
        <dbReference type="Proteomes" id="UP000009047"/>
    </source>
</evidence>
<feature type="binding site" evidence="10">
    <location>
        <position position="159"/>
    </location>
    <ligand>
        <name>a divalent metal cation</name>
        <dbReference type="ChEBI" id="CHEBI:60240"/>
    </ligand>
</feature>
<dbReference type="EMBL" id="CP002085">
    <property type="protein sequence ID" value="ADK85506.1"/>
    <property type="molecule type" value="Genomic_DNA"/>
</dbReference>
<comment type="similarity">
    <text evidence="3">In the N-terminal section; belongs to the malic enzymes family.</text>
</comment>
<feature type="binding site" evidence="10">
    <location>
        <begin position="73"/>
        <end position="80"/>
    </location>
    <ligand>
        <name>NADP(+)</name>
        <dbReference type="ChEBI" id="CHEBI:58349"/>
    </ligand>
</feature>
<feature type="domain" description="Malic enzyme N-terminal" evidence="12">
    <location>
        <begin position="15"/>
        <end position="148"/>
    </location>
</feature>
<feature type="domain" description="Malic enzyme NAD-binding" evidence="11">
    <location>
        <begin position="160"/>
        <end position="397"/>
    </location>
</feature>
<sequence>MHDQDALRYHRYPRPGKIEVTPTKPCMSQADLSLAYTPGVGVPCLRIKDDPDASFDYTSRGNLVGVITNGTAVLGLGHIGPLAGKPVMEGKAVLFKRFADLDVFDIEVNTTDPDEFIRTVELLEPTFGGINLEDIKAPDCFYIEDELSRRMSIPVFHDDQHGTAIISAAALLNACELTGRRLETTRVVINGAGAAAMACAKRYIQLGVAPDNLLMVDSKGVIFQGRQAGMNPYKAAFARQTSLRTLEQAARGADVLVGLSVKGAFTPELLAVMAPKPIVFALANPDPEIDYHQAKAARPDAIVATGRSDYPNQVNNVLGFPFIFRGALDVRATTINEQMKQAAVLALAKLAREDVPDSVLRAYGGQPIHFGPEYLIPKPLDSRVLLAVTPAVARAAVESGVARVGLPEPAAYLQALEARLGPEREIIRKIIIRAQQHPKRIVLPEGDHPVIMRAAHQAAAEGVARPILLGEPQRIQATAAGLGLSLEGVEIVDNLNSPLYDEFCDQLFALRARKGWSREETRRQLRHRYVFGAMMVRQGLVDGQVHGVAHSYPDAIRPVLWVIPRRPDVAKVSGLYLMVLRQRTLLFADATINIHPSADDLAEIAMLSAEMARFLDMRPRVAMLSFSNFGSTRHPDATRVQRAVEIVRQRQPELTIDGEMQADTAVDEMILGERFPFNRLGGPANVLIFPELSAANMAYKLLDRLGGATAVGPILMGLTKPFNVVQRGADMETVANVIALTVAQAKAQTPA</sequence>
<dbReference type="InterPro" id="IPR015884">
    <property type="entry name" value="Malic_enzyme_CS"/>
</dbReference>
<proteinExistence type="inferred from homology"/>
<evidence type="ECO:0000259" key="12">
    <source>
        <dbReference type="SMART" id="SM01274"/>
    </source>
</evidence>
<dbReference type="InterPro" id="IPR051674">
    <property type="entry name" value="Malate_Decarboxylase"/>
</dbReference>